<accession>A0A1U9NL53</accession>
<dbReference type="KEGG" id="alus:STSP2_01692"/>
<evidence type="ECO:0000256" key="1">
    <source>
        <dbReference type="SAM" id="Phobius"/>
    </source>
</evidence>
<dbReference type="AlphaFoldDB" id="A0A1U9NL53"/>
<dbReference type="NCBIfam" id="TIGR02532">
    <property type="entry name" value="IV_pilin_GFxxxE"/>
    <property type="match status" value="1"/>
</dbReference>
<evidence type="ECO:0000313" key="2">
    <source>
        <dbReference type="EMBL" id="AQT68527.1"/>
    </source>
</evidence>
<dbReference type="PROSITE" id="PS00409">
    <property type="entry name" value="PROKAR_NTER_METHYL"/>
    <property type="match status" value="1"/>
</dbReference>
<dbReference type="RefSeq" id="WP_236782751.1">
    <property type="nucleotide sequence ID" value="NZ_CP019791.1"/>
</dbReference>
<dbReference type="InterPro" id="IPR012902">
    <property type="entry name" value="N_methyl_site"/>
</dbReference>
<reference evidence="3" key="1">
    <citation type="submission" date="2017-02" db="EMBL/GenBank/DDBJ databases">
        <title>Comparative genomics and description of representatives of a novel lineage of planctomycetes thriving in anoxic sediments.</title>
        <authorList>
            <person name="Spring S."/>
            <person name="Bunk B."/>
            <person name="Sproer C."/>
        </authorList>
    </citation>
    <scope>NUCLEOTIDE SEQUENCE [LARGE SCALE GENOMIC DNA]</scope>
    <source>
        <strain evidence="3">ST-NAGAB-D1</strain>
    </source>
</reference>
<gene>
    <name evidence="2" type="ORF">STSP2_01692</name>
</gene>
<feature type="transmembrane region" description="Helical" evidence="1">
    <location>
        <begin position="12"/>
        <end position="33"/>
    </location>
</feature>
<name>A0A1U9NL53_9BACT</name>
<organism evidence="2 3">
    <name type="scientific">Anaerohalosphaera lusitana</name>
    <dbReference type="NCBI Taxonomy" id="1936003"/>
    <lineage>
        <taxon>Bacteria</taxon>
        <taxon>Pseudomonadati</taxon>
        <taxon>Planctomycetota</taxon>
        <taxon>Phycisphaerae</taxon>
        <taxon>Sedimentisphaerales</taxon>
        <taxon>Anaerohalosphaeraceae</taxon>
        <taxon>Anaerohalosphaera</taxon>
    </lineage>
</organism>
<keyword evidence="3" id="KW-1185">Reference proteome</keyword>
<proteinExistence type="predicted"/>
<dbReference type="STRING" id="1936003.STSP2_01692"/>
<protein>
    <submittedName>
        <fullName evidence="2">Tfp pilus assembly protein PilV</fullName>
    </submittedName>
</protein>
<keyword evidence="1" id="KW-1133">Transmembrane helix</keyword>
<keyword evidence="1" id="KW-0812">Transmembrane</keyword>
<dbReference type="EMBL" id="CP019791">
    <property type="protein sequence ID" value="AQT68527.1"/>
    <property type="molecule type" value="Genomic_DNA"/>
</dbReference>
<sequence>MSFGYKNKGFSLLEVMIAAGILAVGFMLIVAMWPAAIKLTAMSTERTIGAVAADEAAVKMPLYGVANVDQETVDNANIRYQAVAASDKYAYIVPNDVDGTLVTTGVNDVYVDLVDVTGWPWDPLAKDGEGNDIWDFSNETAYPSTETFDGPKHYHWSALCKYNDDVDNFAVTDRTFDAVVFVCRLGIENKVYPYVNVSGNLITSPLPRPMRVFVDYKIQGGLITGFEVSWLTSSDLSYDKKENLKLAKFMTENVSVVDDRAGRLLAISNIEITESADDKSDAVKGDVLTAILAKDFSMTYPSWVDTPGEVEAYLKDWPVWFIPHAIGGGKSPCVGVYHKNMLRF</sequence>
<dbReference type="Pfam" id="PF07963">
    <property type="entry name" value="N_methyl"/>
    <property type="match status" value="1"/>
</dbReference>
<evidence type="ECO:0000313" key="3">
    <source>
        <dbReference type="Proteomes" id="UP000189674"/>
    </source>
</evidence>
<dbReference type="Proteomes" id="UP000189674">
    <property type="component" value="Chromosome"/>
</dbReference>
<keyword evidence="1" id="KW-0472">Membrane</keyword>